<dbReference type="EMBL" id="CP014750">
    <property type="protein sequence ID" value="AMQ18415.1"/>
    <property type="molecule type" value="Genomic_DNA"/>
</dbReference>
<keyword evidence="10" id="KW-0460">Magnesium</keyword>
<evidence type="ECO:0000256" key="5">
    <source>
        <dbReference type="ARBA" id="ARBA00022679"/>
    </source>
</evidence>
<dbReference type="Gene3D" id="3.30.200.20">
    <property type="entry name" value="Phosphorylase Kinase, domain 1"/>
    <property type="match status" value="1"/>
</dbReference>
<dbReference type="InterPro" id="IPR015285">
    <property type="entry name" value="RIO2_wHTH_N"/>
</dbReference>
<dbReference type="SMART" id="SM00090">
    <property type="entry name" value="RIO"/>
    <property type="match status" value="1"/>
</dbReference>
<dbReference type="Proteomes" id="UP000073604">
    <property type="component" value="Chromosome"/>
</dbReference>
<keyword evidence="6" id="KW-0479">Metal-binding</keyword>
<evidence type="ECO:0000256" key="7">
    <source>
        <dbReference type="ARBA" id="ARBA00022741"/>
    </source>
</evidence>
<feature type="domain" description="Protein kinase" evidence="13">
    <location>
        <begin position="98"/>
        <end position="311"/>
    </location>
</feature>
<dbReference type="GO" id="GO:0005829">
    <property type="term" value="C:cytosol"/>
    <property type="evidence" value="ECO:0007669"/>
    <property type="project" value="TreeGrafter"/>
</dbReference>
<comment type="catalytic activity">
    <reaction evidence="11">
        <text>L-threonyl-[protein] + ATP = O-phospho-L-threonyl-[protein] + ADP + H(+)</text>
        <dbReference type="Rhea" id="RHEA:46608"/>
        <dbReference type="Rhea" id="RHEA-COMP:11060"/>
        <dbReference type="Rhea" id="RHEA-COMP:11605"/>
        <dbReference type="ChEBI" id="CHEBI:15378"/>
        <dbReference type="ChEBI" id="CHEBI:30013"/>
        <dbReference type="ChEBI" id="CHEBI:30616"/>
        <dbReference type="ChEBI" id="CHEBI:61977"/>
        <dbReference type="ChEBI" id="CHEBI:456216"/>
        <dbReference type="EC" id="2.7.11.1"/>
    </reaction>
</comment>
<dbReference type="CDD" id="cd05144">
    <property type="entry name" value="RIO2_C"/>
    <property type="match status" value="1"/>
</dbReference>
<dbReference type="PANTHER" id="PTHR45852">
    <property type="entry name" value="SER/THR-PROTEIN KINASE RIO2"/>
    <property type="match status" value="1"/>
</dbReference>
<accession>A0A142CUG3</accession>
<keyword evidence="4" id="KW-0723">Serine/threonine-protein kinase</keyword>
<gene>
    <name evidence="14" type="ORF">A0127_04120</name>
</gene>
<dbReference type="OrthoDB" id="50101at2157"/>
<dbReference type="GO" id="GO:0046872">
    <property type="term" value="F:metal ion binding"/>
    <property type="evidence" value="ECO:0007669"/>
    <property type="project" value="UniProtKB-KW"/>
</dbReference>
<keyword evidence="9" id="KW-0067">ATP-binding</keyword>
<evidence type="ECO:0000256" key="1">
    <source>
        <dbReference type="ARBA" id="ARBA00001946"/>
    </source>
</evidence>
<evidence type="ECO:0000256" key="6">
    <source>
        <dbReference type="ARBA" id="ARBA00022723"/>
    </source>
</evidence>
<dbReference type="AlphaFoldDB" id="A0A142CUG3"/>
<evidence type="ECO:0000256" key="2">
    <source>
        <dbReference type="ARBA" id="ARBA00009196"/>
    </source>
</evidence>
<dbReference type="GO" id="GO:0004674">
    <property type="term" value="F:protein serine/threonine kinase activity"/>
    <property type="evidence" value="ECO:0007669"/>
    <property type="project" value="UniProtKB-KW"/>
</dbReference>
<dbReference type="FunFam" id="1.10.10.10:FF:000647">
    <property type="entry name" value="Serine/threonine protein kinase"/>
    <property type="match status" value="1"/>
</dbReference>
<evidence type="ECO:0000256" key="11">
    <source>
        <dbReference type="ARBA" id="ARBA00047899"/>
    </source>
</evidence>
<dbReference type="FunFam" id="3.30.200.20:FF:000052">
    <property type="entry name" value="Serine/threonine-protein kinase RIO2"/>
    <property type="match status" value="1"/>
</dbReference>
<organism evidence="14 15">
    <name type="scientific">Thermococcus peptonophilus</name>
    <dbReference type="NCBI Taxonomy" id="53952"/>
    <lineage>
        <taxon>Archaea</taxon>
        <taxon>Methanobacteriati</taxon>
        <taxon>Methanobacteriota</taxon>
        <taxon>Thermococci</taxon>
        <taxon>Thermococcales</taxon>
        <taxon>Thermococcaceae</taxon>
        <taxon>Thermococcus</taxon>
    </lineage>
</organism>
<comment type="cofactor">
    <cofactor evidence="1">
        <name>Mg(2+)</name>
        <dbReference type="ChEBI" id="CHEBI:18420"/>
    </cofactor>
</comment>
<dbReference type="Pfam" id="PF01163">
    <property type="entry name" value="RIO1"/>
    <property type="match status" value="1"/>
</dbReference>
<keyword evidence="5" id="KW-0808">Transferase</keyword>
<evidence type="ECO:0000256" key="10">
    <source>
        <dbReference type="ARBA" id="ARBA00022842"/>
    </source>
</evidence>
<dbReference type="GO" id="GO:0030688">
    <property type="term" value="C:preribosome, small subunit precursor"/>
    <property type="evidence" value="ECO:0007669"/>
    <property type="project" value="TreeGrafter"/>
</dbReference>
<dbReference type="InterPro" id="IPR000719">
    <property type="entry name" value="Prot_kinase_dom"/>
</dbReference>
<comment type="catalytic activity">
    <reaction evidence="12">
        <text>L-seryl-[protein] + ATP = O-phospho-L-seryl-[protein] + ADP + H(+)</text>
        <dbReference type="Rhea" id="RHEA:17989"/>
        <dbReference type="Rhea" id="RHEA-COMP:9863"/>
        <dbReference type="Rhea" id="RHEA-COMP:11604"/>
        <dbReference type="ChEBI" id="CHEBI:15378"/>
        <dbReference type="ChEBI" id="CHEBI:29999"/>
        <dbReference type="ChEBI" id="CHEBI:30616"/>
        <dbReference type="ChEBI" id="CHEBI:83421"/>
        <dbReference type="ChEBI" id="CHEBI:456216"/>
        <dbReference type="EC" id="2.7.11.1"/>
    </reaction>
</comment>
<dbReference type="STRING" id="53952.A0127_04120"/>
<evidence type="ECO:0000256" key="9">
    <source>
        <dbReference type="ARBA" id="ARBA00022840"/>
    </source>
</evidence>
<dbReference type="InterPro" id="IPR018934">
    <property type="entry name" value="RIO_dom"/>
</dbReference>
<evidence type="ECO:0000313" key="14">
    <source>
        <dbReference type="EMBL" id="AMQ18415.1"/>
    </source>
</evidence>
<dbReference type="PROSITE" id="PS50011">
    <property type="entry name" value="PROTEIN_KINASE_DOM"/>
    <property type="match status" value="1"/>
</dbReference>
<dbReference type="EC" id="2.7.11.1" evidence="3"/>
<protein>
    <recommendedName>
        <fullName evidence="3">non-specific serine/threonine protein kinase</fullName>
        <ecNumber evidence="3">2.7.11.1</ecNumber>
    </recommendedName>
</protein>
<dbReference type="GeneID" id="27139704"/>
<evidence type="ECO:0000256" key="4">
    <source>
        <dbReference type="ARBA" id="ARBA00022527"/>
    </source>
</evidence>
<keyword evidence="7" id="KW-0547">Nucleotide-binding</keyword>
<dbReference type="GO" id="GO:0030490">
    <property type="term" value="P:maturation of SSU-rRNA"/>
    <property type="evidence" value="ECO:0007669"/>
    <property type="project" value="TreeGrafter"/>
</dbReference>
<dbReference type="SUPFAM" id="SSF56112">
    <property type="entry name" value="Protein kinase-like (PK-like)"/>
    <property type="match status" value="1"/>
</dbReference>
<dbReference type="SUPFAM" id="SSF46785">
    <property type="entry name" value="Winged helix' DNA-binding domain"/>
    <property type="match status" value="1"/>
</dbReference>
<proteinExistence type="inferred from homology"/>
<evidence type="ECO:0000313" key="15">
    <source>
        <dbReference type="Proteomes" id="UP000073604"/>
    </source>
</evidence>
<evidence type="ECO:0000259" key="13">
    <source>
        <dbReference type="PROSITE" id="PS50011"/>
    </source>
</evidence>
<dbReference type="InterPro" id="IPR011009">
    <property type="entry name" value="Kinase-like_dom_sf"/>
</dbReference>
<dbReference type="Gene3D" id="1.10.510.10">
    <property type="entry name" value="Transferase(Phosphotransferase) domain 1"/>
    <property type="match status" value="1"/>
</dbReference>
<dbReference type="GO" id="GO:0005524">
    <property type="term" value="F:ATP binding"/>
    <property type="evidence" value="ECO:0007669"/>
    <property type="project" value="UniProtKB-KW"/>
</dbReference>
<dbReference type="Gene3D" id="1.10.10.10">
    <property type="entry name" value="Winged helix-like DNA-binding domain superfamily/Winged helix DNA-binding domain"/>
    <property type="match status" value="1"/>
</dbReference>
<dbReference type="InterPro" id="IPR036388">
    <property type="entry name" value="WH-like_DNA-bd_sf"/>
</dbReference>
<keyword evidence="8 14" id="KW-0418">Kinase</keyword>
<dbReference type="PANTHER" id="PTHR45852:SF1">
    <property type="entry name" value="SERINE_THREONINE-PROTEIN KINASE RIO2"/>
    <property type="match status" value="1"/>
</dbReference>
<dbReference type="RefSeq" id="WP_062388308.1">
    <property type="nucleotide sequence ID" value="NZ_CP014750.1"/>
</dbReference>
<dbReference type="InterPro" id="IPR036390">
    <property type="entry name" value="WH_DNA-bd_sf"/>
</dbReference>
<keyword evidence="15" id="KW-1185">Reference proteome</keyword>
<reference evidence="15" key="1">
    <citation type="submission" date="2016-03" db="EMBL/GenBank/DDBJ databases">
        <authorList>
            <person name="Oger P.M."/>
        </authorList>
    </citation>
    <scope>NUCLEOTIDE SEQUENCE [LARGE SCALE GENOMIC DNA]</scope>
    <source>
        <strain evidence="15">OG-1</strain>
    </source>
</reference>
<evidence type="ECO:0000256" key="8">
    <source>
        <dbReference type="ARBA" id="ARBA00022777"/>
    </source>
</evidence>
<dbReference type="Pfam" id="PF09202">
    <property type="entry name" value="Rio2_N"/>
    <property type="match status" value="1"/>
</dbReference>
<dbReference type="KEGG" id="tpep:A0127_04120"/>
<evidence type="ECO:0000256" key="12">
    <source>
        <dbReference type="ARBA" id="ARBA00048679"/>
    </source>
</evidence>
<dbReference type="InterPro" id="IPR000687">
    <property type="entry name" value="RIO_kinase"/>
</dbReference>
<dbReference type="InterPro" id="IPR030484">
    <property type="entry name" value="Rio2"/>
</dbReference>
<comment type="similarity">
    <text evidence="2">Belongs to the protein kinase superfamily. RIO-type Ser/Thr kinase family.</text>
</comment>
<evidence type="ECO:0000256" key="3">
    <source>
        <dbReference type="ARBA" id="ARBA00012513"/>
    </source>
</evidence>
<name>A0A142CUG3_9EURY</name>
<sequence>MVSKLLALEAYPSLRDLDFRILRGVELNMRHHRWVPLEDIARFARVDVETASFRLGKLDDWGLVVRRSDIGYIGYQLTIHGYDALAIRALAKKGVIEAISTTQIGVGKDADVYVGVTPSGEKVAVKFNRIGGRTASRRAGYHSHVFQDKHHTSWLYVSRLIAKKEHEALVLLSPIARVPRPIAWNRHVVVMEFVEGTELAELRDTDLSREEAERILDRVLEEYLKIVHFGIVHSDMSEFNIVLTKDGDILIIDWAQYITTAHPESYELLKRDIIVLLNAFRRRWRVKKEFEKVWPEFESAWKVSRGEGNGN</sequence>